<feature type="domain" description="DUF6787" evidence="9">
    <location>
        <begin position="18"/>
        <end position="91"/>
    </location>
</feature>
<comment type="caution">
    <text evidence="6">Lacks conserved residue(s) required for the propagation of feature annotation.</text>
</comment>
<dbReference type="PROSITE" id="PS00373">
    <property type="entry name" value="GART"/>
    <property type="match status" value="1"/>
</dbReference>
<dbReference type="RefSeq" id="WP_386095793.1">
    <property type="nucleotide sequence ID" value="NZ_JBHUOZ010000001.1"/>
</dbReference>
<dbReference type="CDD" id="cd08645">
    <property type="entry name" value="FMT_core_GART"/>
    <property type="match status" value="1"/>
</dbReference>
<evidence type="ECO:0000256" key="4">
    <source>
        <dbReference type="ARBA" id="ARBA00038440"/>
    </source>
</evidence>
<evidence type="ECO:0000259" key="8">
    <source>
        <dbReference type="Pfam" id="PF00551"/>
    </source>
</evidence>
<dbReference type="Pfam" id="PF00551">
    <property type="entry name" value="Formyl_trans_N"/>
    <property type="match status" value="1"/>
</dbReference>
<comment type="function">
    <text evidence="6">Catalyzes the transfer of a formyl group from 10-formyltetrahydrofolate to 5-phospho-ribosyl-glycinamide (GAR), producing 5-phospho-ribosyl-N-formylglycinamide (FGAR) and tetrahydrofolate.</text>
</comment>
<evidence type="ECO:0000256" key="1">
    <source>
        <dbReference type="ARBA" id="ARBA00005054"/>
    </source>
</evidence>
<comment type="caution">
    <text evidence="10">The sequence shown here is derived from an EMBL/GenBank/DDBJ whole genome shotgun (WGS) entry which is preliminary data.</text>
</comment>
<keyword evidence="7" id="KW-0472">Membrane</keyword>
<feature type="transmembrane region" description="Helical" evidence="7">
    <location>
        <begin position="12"/>
        <end position="34"/>
    </location>
</feature>
<feature type="active site" description="Proton donor" evidence="6">
    <location>
        <position position="199"/>
    </location>
</feature>
<sequence length="285" mass="31775">MLDRLQQKWKVTGWQVLLILCTFAIGGSLSGLIGKTVMGWMNIEHRFFWVIVYVLVVTLVWPFCVLAVSILFGQFGFFTKYLKKMGQRMAGKGKKQVKIAVFASGAGSNADKIMAHFAHHPQIKVVLLGCNKPGAGAFAVAEKHGVESFTIEKEQFFRGDSFLPFLREKGVEFVVLAGFLWKIPENLIKAYPNRIINIHPALLPKYGGKGMYGNFVHTAVIAAGEAESGITIHYVDEQYDHGAHIFQAICPVLPGDSPESLAKRIHRLEHEHFAKVIEAEVKKLL</sequence>
<name>A0ABW6A144_9BACT</name>
<evidence type="ECO:0000256" key="3">
    <source>
        <dbReference type="ARBA" id="ARBA00022755"/>
    </source>
</evidence>
<dbReference type="InterPro" id="IPR002376">
    <property type="entry name" value="Formyl_transf_N"/>
</dbReference>
<dbReference type="Proteomes" id="UP001597511">
    <property type="component" value="Unassembled WGS sequence"/>
</dbReference>
<dbReference type="EC" id="2.1.2.2" evidence="6"/>
<dbReference type="PANTHER" id="PTHR43369:SF2">
    <property type="entry name" value="PHOSPHORIBOSYLGLYCINAMIDE FORMYLTRANSFERASE"/>
    <property type="match status" value="1"/>
</dbReference>
<dbReference type="Gene3D" id="3.40.50.170">
    <property type="entry name" value="Formyl transferase, N-terminal domain"/>
    <property type="match status" value="1"/>
</dbReference>
<evidence type="ECO:0000256" key="2">
    <source>
        <dbReference type="ARBA" id="ARBA00022679"/>
    </source>
</evidence>
<evidence type="ECO:0000256" key="5">
    <source>
        <dbReference type="ARBA" id="ARBA00047664"/>
    </source>
</evidence>
<protein>
    <recommendedName>
        <fullName evidence="6">Phosphoribosylglycinamide formyltransferase</fullName>
        <ecNumber evidence="6">2.1.2.2</ecNumber>
    </recommendedName>
    <alternativeName>
        <fullName evidence="6">5'-phosphoribosylglycinamide transformylase</fullName>
    </alternativeName>
    <alternativeName>
        <fullName evidence="6">GAR transformylase</fullName>
        <shortName evidence="6">GART</shortName>
    </alternativeName>
</protein>
<gene>
    <name evidence="6" type="primary">purN</name>
    <name evidence="10" type="ORF">ACFS6H_04800</name>
</gene>
<dbReference type="InterPro" id="IPR036477">
    <property type="entry name" value="Formyl_transf_N_sf"/>
</dbReference>
<evidence type="ECO:0000259" key="9">
    <source>
        <dbReference type="Pfam" id="PF20584"/>
    </source>
</evidence>
<dbReference type="InterPro" id="IPR004607">
    <property type="entry name" value="GART"/>
</dbReference>
<feature type="site" description="Raises pKa of active site His" evidence="6">
    <location>
        <position position="240"/>
    </location>
</feature>
<feature type="binding site" evidence="6">
    <location>
        <position position="153"/>
    </location>
    <ligand>
        <name>(6R)-10-formyltetrahydrofolate</name>
        <dbReference type="ChEBI" id="CHEBI:195366"/>
    </ligand>
</feature>
<dbReference type="InterPro" id="IPR001555">
    <property type="entry name" value="GART_AS"/>
</dbReference>
<dbReference type="Pfam" id="PF20584">
    <property type="entry name" value="DUF6787"/>
    <property type="match status" value="1"/>
</dbReference>
<dbReference type="PANTHER" id="PTHR43369">
    <property type="entry name" value="PHOSPHORIBOSYLGLYCINAMIDE FORMYLTRANSFERASE"/>
    <property type="match status" value="1"/>
</dbReference>
<evidence type="ECO:0000313" key="11">
    <source>
        <dbReference type="Proteomes" id="UP001597511"/>
    </source>
</evidence>
<reference evidence="11" key="1">
    <citation type="journal article" date="2019" name="Int. J. Syst. Evol. Microbiol.">
        <title>The Global Catalogue of Microorganisms (GCM) 10K type strain sequencing project: providing services to taxonomists for standard genome sequencing and annotation.</title>
        <authorList>
            <consortium name="The Broad Institute Genomics Platform"/>
            <consortium name="The Broad Institute Genome Sequencing Center for Infectious Disease"/>
            <person name="Wu L."/>
            <person name="Ma J."/>
        </authorList>
    </citation>
    <scope>NUCLEOTIDE SEQUENCE [LARGE SCALE GENOMIC DNA]</scope>
    <source>
        <strain evidence="11">KCTC 23299</strain>
    </source>
</reference>
<feature type="binding site" evidence="6">
    <location>
        <begin position="107"/>
        <end position="109"/>
    </location>
    <ligand>
        <name>N(1)-(5-phospho-beta-D-ribosyl)glycinamide</name>
        <dbReference type="ChEBI" id="CHEBI:143788"/>
    </ligand>
</feature>
<dbReference type="EMBL" id="JBHUOZ010000001">
    <property type="protein sequence ID" value="MFD2919020.1"/>
    <property type="molecule type" value="Genomic_DNA"/>
</dbReference>
<dbReference type="SUPFAM" id="SSF53328">
    <property type="entry name" value="Formyltransferase"/>
    <property type="match status" value="1"/>
</dbReference>
<feature type="transmembrane region" description="Helical" evidence="7">
    <location>
        <begin position="46"/>
        <end position="79"/>
    </location>
</feature>
<accession>A0ABW6A144</accession>
<evidence type="ECO:0000256" key="6">
    <source>
        <dbReference type="HAMAP-Rule" id="MF_01930"/>
    </source>
</evidence>
<dbReference type="HAMAP" id="MF_01930">
    <property type="entry name" value="PurN"/>
    <property type="match status" value="1"/>
</dbReference>
<feature type="binding site" evidence="6">
    <location>
        <position position="197"/>
    </location>
    <ligand>
        <name>(6R)-10-formyltetrahydrofolate</name>
        <dbReference type="ChEBI" id="CHEBI:195366"/>
    </ligand>
</feature>
<dbReference type="InterPro" id="IPR046714">
    <property type="entry name" value="DUF6787"/>
</dbReference>
<proteinExistence type="inferred from homology"/>
<keyword evidence="3 6" id="KW-0658">Purine biosynthesis</keyword>
<feature type="domain" description="Formyl transferase N-terminal" evidence="8">
    <location>
        <begin position="98"/>
        <end position="277"/>
    </location>
</feature>
<comment type="pathway">
    <text evidence="1 6">Purine metabolism; IMP biosynthesis via de novo pathway; N(2)-formyl-N(1)-(5-phospho-D-ribosyl)glycinamide from N(1)-(5-phospho-D-ribosyl)glycinamide (10-formyl THF route): step 1/1.</text>
</comment>
<organism evidence="10 11">
    <name type="scientific">Terrimonas rubra</name>
    <dbReference type="NCBI Taxonomy" id="1035890"/>
    <lineage>
        <taxon>Bacteria</taxon>
        <taxon>Pseudomonadati</taxon>
        <taxon>Bacteroidota</taxon>
        <taxon>Chitinophagia</taxon>
        <taxon>Chitinophagales</taxon>
        <taxon>Chitinophagaceae</taxon>
        <taxon>Terrimonas</taxon>
    </lineage>
</organism>
<evidence type="ECO:0000313" key="10">
    <source>
        <dbReference type="EMBL" id="MFD2919020.1"/>
    </source>
</evidence>
<evidence type="ECO:0000256" key="7">
    <source>
        <dbReference type="SAM" id="Phobius"/>
    </source>
</evidence>
<keyword evidence="7" id="KW-0812">Transmembrane</keyword>
<keyword evidence="2 6" id="KW-0808">Transferase</keyword>
<comment type="catalytic activity">
    <reaction evidence="5 6">
        <text>N(1)-(5-phospho-beta-D-ribosyl)glycinamide + (6R)-10-formyltetrahydrofolate = N(2)-formyl-N(1)-(5-phospho-beta-D-ribosyl)glycinamide + (6S)-5,6,7,8-tetrahydrofolate + H(+)</text>
        <dbReference type="Rhea" id="RHEA:15053"/>
        <dbReference type="ChEBI" id="CHEBI:15378"/>
        <dbReference type="ChEBI" id="CHEBI:57453"/>
        <dbReference type="ChEBI" id="CHEBI:143788"/>
        <dbReference type="ChEBI" id="CHEBI:147286"/>
        <dbReference type="ChEBI" id="CHEBI:195366"/>
        <dbReference type="EC" id="2.1.2.2"/>
    </reaction>
</comment>
<comment type="similarity">
    <text evidence="4 6">Belongs to the GART family.</text>
</comment>
<keyword evidence="11" id="KW-1185">Reference proteome</keyword>
<keyword evidence="7" id="KW-1133">Transmembrane helix</keyword>